<protein>
    <submittedName>
        <fullName evidence="2">Thioesterase domain-containing protein</fullName>
    </submittedName>
</protein>
<dbReference type="InterPro" id="IPR001031">
    <property type="entry name" value="Thioesterase"/>
</dbReference>
<evidence type="ECO:0000313" key="2">
    <source>
        <dbReference type="EMBL" id="MDI5834445.1"/>
    </source>
</evidence>
<feature type="non-terminal residue" evidence="2">
    <location>
        <position position="78"/>
    </location>
</feature>
<sequence>VELMPVQCLLKMKSAKDDSNKSPIFLVHPIEGVVAALAPLAERLNRPVYGLQCVSYAPLDTISDLAAYYVKQIRSVQT</sequence>
<evidence type="ECO:0000313" key="3">
    <source>
        <dbReference type="Proteomes" id="UP001159075"/>
    </source>
</evidence>
<evidence type="ECO:0000259" key="1">
    <source>
        <dbReference type="Pfam" id="PF00975"/>
    </source>
</evidence>
<feature type="domain" description="Thioesterase" evidence="1">
    <location>
        <begin position="23"/>
        <end position="77"/>
    </location>
</feature>
<reference evidence="2 3" key="1">
    <citation type="submission" date="2022-09" db="EMBL/GenBank/DDBJ databases">
        <title>The outer-membrane cytochrome OmcA is essential for infection of Shewanella oneidensis by a zebrafish-associated bacteriophage.</title>
        <authorList>
            <person name="Grenfell A.W."/>
            <person name="Intile P."/>
            <person name="Mcfarlane J."/>
            <person name="Leung D."/>
            <person name="Abdalla K."/>
            <person name="Wold M."/>
            <person name="Kees E."/>
            <person name="Gralnick J."/>
        </authorList>
    </citation>
    <scope>NUCLEOTIDE SEQUENCE [LARGE SCALE GENOMIC DNA]</scope>
    <source>
        <strain evidence="2 3">NF-5</strain>
    </source>
</reference>
<dbReference type="Gene3D" id="3.40.50.1820">
    <property type="entry name" value="alpha/beta hydrolase"/>
    <property type="match status" value="1"/>
</dbReference>
<dbReference type="Proteomes" id="UP001159075">
    <property type="component" value="Unassembled WGS sequence"/>
</dbReference>
<keyword evidence="3" id="KW-1185">Reference proteome</keyword>
<dbReference type="SUPFAM" id="SSF53474">
    <property type="entry name" value="alpha/beta-Hydrolases"/>
    <property type="match status" value="1"/>
</dbReference>
<comment type="caution">
    <text evidence="2">The sequence shown here is derived from an EMBL/GenBank/DDBJ whole genome shotgun (WGS) entry which is preliminary data.</text>
</comment>
<proteinExistence type="predicted"/>
<dbReference type="EMBL" id="JAOTLW010000167">
    <property type="protein sequence ID" value="MDI5834445.1"/>
    <property type="molecule type" value="Genomic_DNA"/>
</dbReference>
<accession>A0ABT6UKY5</accession>
<gene>
    <name evidence="2" type="ORF">ODY93_23140</name>
</gene>
<organism evidence="2 3">
    <name type="scientific">Shewanella xiamenensis</name>
    <dbReference type="NCBI Taxonomy" id="332186"/>
    <lineage>
        <taxon>Bacteria</taxon>
        <taxon>Pseudomonadati</taxon>
        <taxon>Pseudomonadota</taxon>
        <taxon>Gammaproteobacteria</taxon>
        <taxon>Alteromonadales</taxon>
        <taxon>Shewanellaceae</taxon>
        <taxon>Shewanella</taxon>
    </lineage>
</organism>
<feature type="non-terminal residue" evidence="2">
    <location>
        <position position="1"/>
    </location>
</feature>
<dbReference type="RefSeq" id="WP_282680141.1">
    <property type="nucleotide sequence ID" value="NZ_JAOTLW010000167.1"/>
</dbReference>
<dbReference type="Pfam" id="PF00975">
    <property type="entry name" value="Thioesterase"/>
    <property type="match status" value="1"/>
</dbReference>
<name>A0ABT6UKY5_9GAMM</name>
<dbReference type="InterPro" id="IPR029058">
    <property type="entry name" value="AB_hydrolase_fold"/>
</dbReference>